<dbReference type="Gene3D" id="3.40.50.11820">
    <property type="match status" value="1"/>
</dbReference>
<sequence>MAKKKWTKKYKKKFKRSWKNAKKRVTKRWKKIKRLRNGKNFYKAVLSVLGKLPKNENIIVFESFFGKQYSCNPRAIYEQMQQDYPKLRFYWSIDHRYKELFDERGLKTIKRFSFRWFIVLMRARYWVFNSRLPKWIPKPDKTVYIQTWHGTPLKKLAKDMNEVTMPGTTTEKYKRNFLFEAGRWDYLVAPNPYSAQIFRRAFEFRHNLLETGYPRNDYLHHYSHSDVEQIKENLGIPEGKKVILYAPTWRDNEYYFIGKYKFTLSMDLEEMRRRLGDEYVLLLRLHYLVSDHLDVTGYEDFAIDASAYEDIRDLYVVSDVLITDYSSVMFDYGILKRPMIFYTYDIESYRDKLRGFYFDFEQEAPGPLVMNTEEIIEEVENSSTIRERYHKEVADFEEQFNQWEDGYAAKRVVEKVFNAN</sequence>
<accession>A0A1H2X2P7</accession>
<comment type="similarity">
    <text evidence="2">Belongs to the CDP-glycerol glycerophosphotransferase family.</text>
</comment>
<dbReference type="Gene3D" id="3.40.50.12580">
    <property type="match status" value="1"/>
</dbReference>
<dbReference type="EMBL" id="FNNC01000006">
    <property type="protein sequence ID" value="SDW87041.1"/>
    <property type="molecule type" value="Genomic_DNA"/>
</dbReference>
<name>A0A1H2X2P7_9BACI</name>
<dbReference type="STRING" id="1122204.SAMN05421781_2615"/>
<evidence type="ECO:0000256" key="5">
    <source>
        <dbReference type="ARBA" id="ARBA00022944"/>
    </source>
</evidence>
<dbReference type="RefSeq" id="WP_091615949.1">
    <property type="nucleotide sequence ID" value="NZ_FNNC01000006.1"/>
</dbReference>
<evidence type="ECO:0000313" key="8">
    <source>
        <dbReference type="Proteomes" id="UP000199488"/>
    </source>
</evidence>
<comment type="subcellular location">
    <subcellularLocation>
        <location evidence="1">Cell membrane</location>
        <topology evidence="1">Peripheral membrane protein</topology>
    </subcellularLocation>
</comment>
<keyword evidence="4 7" id="KW-0808">Transferase</keyword>
<evidence type="ECO:0000256" key="6">
    <source>
        <dbReference type="ARBA" id="ARBA00023136"/>
    </source>
</evidence>
<dbReference type="PANTHER" id="PTHR37316">
    <property type="entry name" value="TEICHOIC ACID GLYCEROL-PHOSPHATE PRIMASE"/>
    <property type="match status" value="1"/>
</dbReference>
<evidence type="ECO:0000313" key="7">
    <source>
        <dbReference type="EMBL" id="SDW87041.1"/>
    </source>
</evidence>
<dbReference type="SUPFAM" id="SSF53756">
    <property type="entry name" value="UDP-Glycosyltransferase/glycogen phosphorylase"/>
    <property type="match status" value="1"/>
</dbReference>
<dbReference type="OrthoDB" id="9811865at2"/>
<dbReference type="InterPro" id="IPR043149">
    <property type="entry name" value="TagF_N"/>
</dbReference>
<dbReference type="GO" id="GO:0005886">
    <property type="term" value="C:plasma membrane"/>
    <property type="evidence" value="ECO:0007669"/>
    <property type="project" value="UniProtKB-SubCell"/>
</dbReference>
<keyword evidence="3" id="KW-1003">Cell membrane</keyword>
<keyword evidence="6" id="KW-0472">Membrane</keyword>
<evidence type="ECO:0000256" key="3">
    <source>
        <dbReference type="ARBA" id="ARBA00022475"/>
    </source>
</evidence>
<reference evidence="7 8" key="1">
    <citation type="submission" date="2016-10" db="EMBL/GenBank/DDBJ databases">
        <authorList>
            <person name="de Groot N.N."/>
        </authorList>
    </citation>
    <scope>NUCLEOTIDE SEQUENCE [LARGE SCALE GENOMIC DNA]</scope>
    <source>
        <strain evidence="7 8">DSM 23126</strain>
    </source>
</reference>
<keyword evidence="5" id="KW-0777">Teichoic acid biosynthesis</keyword>
<dbReference type="GO" id="GO:0047355">
    <property type="term" value="F:CDP-glycerol glycerophosphotransferase activity"/>
    <property type="evidence" value="ECO:0007669"/>
    <property type="project" value="InterPro"/>
</dbReference>
<dbReference type="AlphaFoldDB" id="A0A1H2X2P7"/>
<gene>
    <name evidence="7" type="ORF">SAMN05421781_2615</name>
</gene>
<organism evidence="7 8">
    <name type="scientific">Marinococcus luteus</name>
    <dbReference type="NCBI Taxonomy" id="1122204"/>
    <lineage>
        <taxon>Bacteria</taxon>
        <taxon>Bacillati</taxon>
        <taxon>Bacillota</taxon>
        <taxon>Bacilli</taxon>
        <taxon>Bacillales</taxon>
        <taxon>Bacillaceae</taxon>
        <taxon>Marinococcus</taxon>
    </lineage>
</organism>
<keyword evidence="8" id="KW-1185">Reference proteome</keyword>
<dbReference type="PANTHER" id="PTHR37316:SF3">
    <property type="entry name" value="TEICHOIC ACID GLYCEROL-PHOSPHATE TRANSFERASE"/>
    <property type="match status" value="1"/>
</dbReference>
<evidence type="ECO:0000256" key="1">
    <source>
        <dbReference type="ARBA" id="ARBA00004202"/>
    </source>
</evidence>
<protein>
    <submittedName>
        <fullName evidence="7">CDP-glycerol glycerophosphotransferase</fullName>
    </submittedName>
</protein>
<dbReference type="InterPro" id="IPR007554">
    <property type="entry name" value="Glycerophosphate_synth"/>
</dbReference>
<evidence type="ECO:0000256" key="4">
    <source>
        <dbReference type="ARBA" id="ARBA00022679"/>
    </source>
</evidence>
<proteinExistence type="inferred from homology"/>
<dbReference type="Proteomes" id="UP000199488">
    <property type="component" value="Unassembled WGS sequence"/>
</dbReference>
<dbReference type="Pfam" id="PF04464">
    <property type="entry name" value="Glyphos_transf"/>
    <property type="match status" value="1"/>
</dbReference>
<dbReference type="InterPro" id="IPR043148">
    <property type="entry name" value="TagF_C"/>
</dbReference>
<evidence type="ECO:0000256" key="2">
    <source>
        <dbReference type="ARBA" id="ARBA00010488"/>
    </source>
</evidence>
<dbReference type="InterPro" id="IPR051612">
    <property type="entry name" value="Teichoic_Acid_Biosynth"/>
</dbReference>
<dbReference type="GO" id="GO:0019350">
    <property type="term" value="P:teichoic acid biosynthetic process"/>
    <property type="evidence" value="ECO:0007669"/>
    <property type="project" value="UniProtKB-KW"/>
</dbReference>